<evidence type="ECO:0000313" key="2">
    <source>
        <dbReference type="Proteomes" id="UP000269410"/>
    </source>
</evidence>
<evidence type="ECO:0000313" key="1">
    <source>
        <dbReference type="EMBL" id="RMD77248.1"/>
    </source>
</evidence>
<protein>
    <recommendedName>
        <fullName evidence="3">VCBS repeat-containing protein</fullName>
    </recommendedName>
</protein>
<reference evidence="1 2" key="1">
    <citation type="submission" date="2018-10" db="EMBL/GenBank/DDBJ databases">
        <title>Thermophilic Lithotrophy and Phototrophy in an Intertidal, Iron-rich, Geothermal Spring.</title>
        <authorList>
            <person name="Ward L.M."/>
            <person name="Idei A."/>
            <person name="Nakagawa M."/>
            <person name="Ueno Y."/>
            <person name="Fischer W."/>
            <person name="Mcglynn S.E."/>
        </authorList>
    </citation>
    <scope>NUCLEOTIDE SEQUENCE [LARGE SCALE GENOMIC DNA]</scope>
    <source>
        <strain evidence="1">J137</strain>
    </source>
</reference>
<accession>A0A3M0Z530</accession>
<gene>
    <name evidence="1" type="ORF">D6810_01475</name>
</gene>
<sequence length="248" mass="28267">TIKIPKIKVDSNIEVKIDSVNLTVSNNQAGFGLIYNLSEEYHEVETLEFKAFGQFETSDGKKIDFNYQIFMSREFSYSNSLEIRIGDAVKKDPIIVNLGDKTISFKNEKIDFDLDGDGEHERLSMLDEGFAFLAIDKNHDGKINNGLELFGPKTGNGFSELKDLDNDKNNWIDERDNIFNDLRLWIPSEGNLYKLQDKNIGALYLNTLQKSFNVSNQEGSKEGIVKDFGIYLNEDGKVRQLLQVDLFV</sequence>
<dbReference type="PANTHER" id="PTHR39431">
    <property type="entry name" value="FRPA/C-RELATED PROTEIN"/>
    <property type="match status" value="1"/>
</dbReference>
<comment type="caution">
    <text evidence="1">The sequence shown here is derived from an EMBL/GenBank/DDBJ whole genome shotgun (WGS) entry which is preliminary data.</text>
</comment>
<proteinExistence type="predicted"/>
<dbReference type="EMBL" id="RFKV01000051">
    <property type="protein sequence ID" value="RMD77248.1"/>
    <property type="molecule type" value="Genomic_DNA"/>
</dbReference>
<dbReference type="PANTHER" id="PTHR39431:SF1">
    <property type="entry name" value="FRPA_C-RELATED PROTEIN"/>
    <property type="match status" value="1"/>
</dbReference>
<dbReference type="AlphaFoldDB" id="A0A3M0Z530"/>
<evidence type="ECO:0008006" key="3">
    <source>
        <dbReference type="Google" id="ProtNLM"/>
    </source>
</evidence>
<name>A0A3M0Z530_9BACT</name>
<dbReference type="Proteomes" id="UP000269410">
    <property type="component" value="Unassembled WGS sequence"/>
</dbReference>
<feature type="non-terminal residue" evidence="1">
    <location>
        <position position="1"/>
    </location>
</feature>
<organism evidence="1 2">
    <name type="scientific">Candidatus Dojkabacteria bacterium</name>
    <dbReference type="NCBI Taxonomy" id="2099670"/>
    <lineage>
        <taxon>Bacteria</taxon>
        <taxon>Candidatus Dojkabacteria</taxon>
    </lineage>
</organism>